<evidence type="ECO:0000259" key="2">
    <source>
        <dbReference type="Pfam" id="PF11824"/>
    </source>
</evidence>
<feature type="region of interest" description="Disordered" evidence="1">
    <location>
        <begin position="270"/>
        <end position="294"/>
    </location>
</feature>
<gene>
    <name evidence="3" type="ORF">Metli_1840</name>
</gene>
<dbReference type="EMBL" id="CM001555">
    <property type="protein sequence ID" value="EJG07784.1"/>
    <property type="molecule type" value="Genomic_DNA"/>
</dbReference>
<organism evidence="3 4">
    <name type="scientific">Methanofollis liminatans DSM 4140</name>
    <dbReference type="NCBI Taxonomy" id="28892"/>
    <lineage>
        <taxon>Archaea</taxon>
        <taxon>Methanobacteriati</taxon>
        <taxon>Methanobacteriota</taxon>
        <taxon>Stenosarchaea group</taxon>
        <taxon>Methanomicrobia</taxon>
        <taxon>Methanomicrobiales</taxon>
        <taxon>Methanomicrobiaceae</taxon>
        <taxon>Methanofollis</taxon>
    </lineage>
</organism>
<dbReference type="InterPro" id="IPR021779">
    <property type="entry name" value="DUF3344"/>
</dbReference>
<reference evidence="3 4" key="1">
    <citation type="submission" date="2011-08" db="EMBL/GenBank/DDBJ databases">
        <title>The complete genome of Methanofollis liminatans DSM 4140.</title>
        <authorList>
            <consortium name="US DOE Joint Genome Institute (JGI-PGF)"/>
            <person name="Lucas S."/>
            <person name="Han J."/>
            <person name="Lapidus A."/>
            <person name="Bruce D."/>
            <person name="Goodwin L."/>
            <person name="Pitluck S."/>
            <person name="Peters L."/>
            <person name="Kyrpides N."/>
            <person name="Mavromatis K."/>
            <person name="Ivanova N."/>
            <person name="Mikhailova N."/>
            <person name="Lu M."/>
            <person name="Detter J.C."/>
            <person name="Tapia R."/>
            <person name="Han C."/>
            <person name="Land M."/>
            <person name="Hauser L."/>
            <person name="Markowitz V."/>
            <person name="Cheng J.-F."/>
            <person name="Hugenholtz P."/>
            <person name="Woyke T."/>
            <person name="Wu D."/>
            <person name="Spring S."/>
            <person name="Schuler E."/>
            <person name="Brambilla E."/>
            <person name="Klenk H.-P."/>
            <person name="Eisen J.A."/>
        </authorList>
    </citation>
    <scope>NUCLEOTIDE SEQUENCE [LARGE SCALE GENOMIC DNA]</scope>
    <source>
        <strain evidence="3 4">DSM 4140</strain>
    </source>
</reference>
<dbReference type="OrthoDB" id="112349at2157"/>
<dbReference type="Proteomes" id="UP000005095">
    <property type="component" value="Chromosome"/>
</dbReference>
<keyword evidence="4" id="KW-1185">Reference proteome</keyword>
<protein>
    <recommendedName>
        <fullName evidence="2">DUF3344 domain-containing protein</fullName>
    </recommendedName>
</protein>
<dbReference type="STRING" id="28892.Metli_1840"/>
<feature type="domain" description="DUF3344" evidence="2">
    <location>
        <begin position="330"/>
        <end position="556"/>
    </location>
</feature>
<feature type="compositionally biased region" description="Gly residues" evidence="1">
    <location>
        <begin position="277"/>
        <end position="290"/>
    </location>
</feature>
<dbReference type="RefSeq" id="WP_004039707.1">
    <property type="nucleotide sequence ID" value="NZ_CM001555.1"/>
</dbReference>
<evidence type="ECO:0000313" key="3">
    <source>
        <dbReference type="EMBL" id="EJG07784.1"/>
    </source>
</evidence>
<dbReference type="NCBIfam" id="TIGR04213">
    <property type="entry name" value="PGF_pre_PGF"/>
    <property type="match status" value="1"/>
</dbReference>
<evidence type="ECO:0000256" key="1">
    <source>
        <dbReference type="SAM" id="MobiDB-lite"/>
    </source>
</evidence>
<accession>J0SAS2</accession>
<dbReference type="AlphaFoldDB" id="J0SAS2"/>
<dbReference type="Pfam" id="PF11824">
    <property type="entry name" value="DUF3344"/>
    <property type="match status" value="1"/>
</dbReference>
<proteinExistence type="predicted"/>
<name>J0SAS2_9EURY</name>
<evidence type="ECO:0000313" key="4">
    <source>
        <dbReference type="Proteomes" id="UP000005095"/>
    </source>
</evidence>
<dbReference type="HOGENOM" id="CLU_342771_0_0_2"/>
<sequence length="755" mass="78571">MSTLNYRPCIGWSAVILSVLILAAFCIPAVAADDTGGILMPGAKNFDLILSDGLTKYFKFEGGGLNALHISTDPGDPYGQVTTTEEQSGVFYLTNTGGRGFDDDMILMIAVNGTIPDDFAVHIRASGYRWTPTPLLNQPPAADEIEYIDGSYEGTITKSDFVYRPQTWKPAGNNAPGNYSIYYGQDMSDTSNTFHTIFVDLNAGTIGENSMIPDLIDSGSMKIEFEFENLETFAAFNSYGWCNQSNQGQGISWTNAVSGPGSSGYAVVGTAPSGGDTAPGGSGGDGGGSATSGYAGEEISPGISDTFNGTLAYLPVAGAPAALEPGSTASLTVPVAGVNGTVRNAIMYLFVSGSHYKDTSSGVDPALEFMVNGRSVTPVRTLTGREGGTDGPVSVTYAVDLGGMIAGSGDLAVTVRDRGRAGALCTLSGGVLLLAVENPDAPSISYEVAEVCDAVAVDTGAGVYEEDAQTVVFFSGPPDMNRISESRLVVFGTGDGERDGTQDRIILSEREWTGAFNRSGMLWSASLEAGSYLFPGENEVSVGTGAAASSGGALVNRIIVLEYSGGPVERGEVGVTPSAFRITKTFLIDNPVVSRVVLSLPAGGTAVWVTAADRADALTAPAPGTVVYRYVEFDLDGAAAASTPATITFRVPEEWLTEMGFGPETIVLLRFADGQWSPLSTRVMTVGDGYAGYAAESDGLSLFAVAARTTPDPTPSPAIIDEAVSPVSTAPRQSPLLPLLPLIAALVGFILTRRE</sequence>
<dbReference type="InterPro" id="IPR026453">
    <property type="entry name" value="PGF_pre_PGF"/>
</dbReference>